<dbReference type="STRING" id="224129.A0A1W4XLK4"/>
<dbReference type="Gene3D" id="2.10.70.10">
    <property type="entry name" value="Complement Module, domain 1"/>
    <property type="match status" value="1"/>
</dbReference>
<evidence type="ECO:0000256" key="3">
    <source>
        <dbReference type="ARBA" id="ARBA00022729"/>
    </source>
</evidence>
<feature type="region of interest" description="Disordered" evidence="4">
    <location>
        <begin position="682"/>
        <end position="704"/>
    </location>
</feature>
<dbReference type="RefSeq" id="XP_018336854.1">
    <property type="nucleotide sequence ID" value="XM_018481352.1"/>
</dbReference>
<dbReference type="InterPro" id="IPR052424">
    <property type="entry name" value="Kielin_Chordin-BMP_Reg"/>
</dbReference>
<evidence type="ECO:0000256" key="2">
    <source>
        <dbReference type="ARBA" id="ARBA00022525"/>
    </source>
</evidence>
<dbReference type="InterPro" id="IPR001007">
    <property type="entry name" value="VWF_dom"/>
</dbReference>
<dbReference type="OrthoDB" id="364779at2759"/>
<accession>A0A1W4XLK4</accession>
<keyword evidence="6" id="KW-1185">Reference proteome</keyword>
<dbReference type="PANTHER" id="PTHR46698">
    <property type="entry name" value="CROSSVEINLESS 2"/>
    <property type="match status" value="1"/>
</dbReference>
<evidence type="ECO:0000256" key="1">
    <source>
        <dbReference type="ARBA" id="ARBA00004613"/>
    </source>
</evidence>
<evidence type="ECO:0000256" key="4">
    <source>
        <dbReference type="SAM" id="MobiDB-lite"/>
    </source>
</evidence>
<dbReference type="KEGG" id="apln:108745218"/>
<dbReference type="GO" id="GO:0005576">
    <property type="term" value="C:extracellular region"/>
    <property type="evidence" value="ECO:0007669"/>
    <property type="project" value="UniProtKB-SubCell"/>
</dbReference>
<organism evidence="6 7">
    <name type="scientific">Agrilus planipennis</name>
    <name type="common">Emerald ash borer</name>
    <name type="synonym">Agrilus marcopoli</name>
    <dbReference type="NCBI Taxonomy" id="224129"/>
    <lineage>
        <taxon>Eukaryota</taxon>
        <taxon>Metazoa</taxon>
        <taxon>Ecdysozoa</taxon>
        <taxon>Arthropoda</taxon>
        <taxon>Hexapoda</taxon>
        <taxon>Insecta</taxon>
        <taxon>Pterygota</taxon>
        <taxon>Neoptera</taxon>
        <taxon>Endopterygota</taxon>
        <taxon>Coleoptera</taxon>
        <taxon>Polyphaga</taxon>
        <taxon>Elateriformia</taxon>
        <taxon>Buprestoidea</taxon>
        <taxon>Buprestidae</taxon>
        <taxon>Agrilinae</taxon>
        <taxon>Agrilus</taxon>
    </lineage>
</organism>
<dbReference type="Proteomes" id="UP000192223">
    <property type="component" value="Unplaced"/>
</dbReference>
<feature type="compositionally biased region" description="Polar residues" evidence="4">
    <location>
        <begin position="734"/>
        <end position="744"/>
    </location>
</feature>
<evidence type="ECO:0000313" key="7">
    <source>
        <dbReference type="RefSeq" id="XP_018336854.1"/>
    </source>
</evidence>
<proteinExistence type="predicted"/>
<dbReference type="PROSITE" id="PS01208">
    <property type="entry name" value="VWFC_1"/>
    <property type="match status" value="1"/>
</dbReference>
<dbReference type="SUPFAM" id="SSF57603">
    <property type="entry name" value="FnI-like domain"/>
    <property type="match status" value="2"/>
</dbReference>
<name>A0A1W4XLK4_AGRPL</name>
<keyword evidence="2" id="KW-0964">Secreted</keyword>
<feature type="domain" description="VWFC" evidence="5">
    <location>
        <begin position="575"/>
        <end position="638"/>
    </location>
</feature>
<sequence>MTSSTFCEHCFCIGGQQRCIRPKCLLQIQGCQPVYEDYSCCPVRYDCTIKHQVLPPSQRNHIEVTTVKLSKKKNGGGGIREGCFVSKKYYPEGSKVLGLGYSVCDNCYCVHSVVRCEPMSCAPPLLGCTPVIKEGECCATSYNCNNSIEIQPNPNYGEFPEISKEYAKLRKEVPLWSNQEITQKISVDNGLHYVIAQSLNNIHSEKPETLRRNSINPVKEIHHNAYKRHTSPSATASKYPNVSTNLKQFVQIQTTHYKPKPIKSSPKYSLDGRVIRKVDNKSLDRETTMTIARTATTKNFSSISTSTTTTTIIPNSEITSTNTQDPNITTEMTEMHTSTIAVSGFETDSTLSDSFIADNNNETVPTVITTVVSKSTCLETSTNVDETTIELTTTDSNVEAKQEIDNKSNTMKVQDENKSNATIVSGYTTSSDLLNTELDSKVNVSTPTFILLPAISPLIGGILNESTVEDSADYDYSEPTLPPSLPNLRIIPFVAADAVDETNEEENTRFSPVTQSPPYTLFSPPTKTEGGFVPKEPPLSVEGYDSSFHVATTHADSDKVTSTKPLTEIPNVLNYSCQVESTLFEHGQTVPGKDACTICTCLYGKVACHEPECPPPEIYCREPSVKEILSCCPSHFCGDDLSDGPVDRADAFDETLGNYSANKSSNGGKLGDREEMPFLNLNFSHSSLPRPSKPSSEYKSSLPTRRVQTLNNNNINGKPDRKHLSNEINETTKDTNQNTSSDSQFGPAKIYGNNNKSMLTTSTTAMTLTSHGQNDEVAVSIAGGEDKGNNIDGTVGVLKLAGCNIYGRMYRVGKIIFELSGPCLECRCTDVGVQCKSNKC</sequence>
<dbReference type="FunCoup" id="A0A1W4XLK4">
    <property type="interactions" value="14"/>
</dbReference>
<dbReference type="GeneID" id="108745218"/>
<dbReference type="PROSITE" id="PS50184">
    <property type="entry name" value="VWFC_2"/>
    <property type="match status" value="1"/>
</dbReference>
<reference evidence="7" key="1">
    <citation type="submission" date="2025-08" db="UniProtKB">
        <authorList>
            <consortium name="RefSeq"/>
        </authorList>
    </citation>
    <scope>IDENTIFICATION</scope>
    <source>
        <tissue evidence="7">Entire body</tissue>
    </source>
</reference>
<dbReference type="AlphaFoldDB" id="A0A1W4XLK4"/>
<keyword evidence="3" id="KW-0732">Signal</keyword>
<evidence type="ECO:0000259" key="5">
    <source>
        <dbReference type="PROSITE" id="PS50184"/>
    </source>
</evidence>
<protein>
    <submittedName>
        <fullName evidence="7">Uncharacterized protein LOC108745218</fullName>
    </submittedName>
</protein>
<dbReference type="InParanoid" id="A0A1W4XLK4"/>
<evidence type="ECO:0000313" key="6">
    <source>
        <dbReference type="Proteomes" id="UP000192223"/>
    </source>
</evidence>
<comment type="subcellular location">
    <subcellularLocation>
        <location evidence="1">Secreted</location>
    </subcellularLocation>
</comment>
<gene>
    <name evidence="7" type="primary">LOC108745218</name>
</gene>
<feature type="region of interest" description="Disordered" evidence="4">
    <location>
        <begin position="731"/>
        <end position="753"/>
    </location>
</feature>
<dbReference type="PANTHER" id="PTHR46698:SF3">
    <property type="entry name" value="TENECTIN ISOFORM 1-RELATED"/>
    <property type="match status" value="1"/>
</dbReference>